<feature type="chain" id="PRO_5042207513" description="Rhamnogalacturonase A/B/Epimerase-like pectate lyase domain-containing protein" evidence="2">
    <location>
        <begin position="29"/>
        <end position="1182"/>
    </location>
</feature>
<protein>
    <recommendedName>
        <fullName evidence="3">Rhamnogalacturonase A/B/Epimerase-like pectate lyase domain-containing protein</fullName>
    </recommendedName>
</protein>
<evidence type="ECO:0000313" key="5">
    <source>
        <dbReference type="Proteomes" id="UP001255856"/>
    </source>
</evidence>
<dbReference type="AlphaFoldDB" id="A0AAD9IKP5"/>
<dbReference type="Proteomes" id="UP001255856">
    <property type="component" value="Unassembled WGS sequence"/>
</dbReference>
<feature type="domain" description="Rhamnogalacturonase A/B/Epimerase-like pectate lyase" evidence="3">
    <location>
        <begin position="714"/>
        <end position="759"/>
    </location>
</feature>
<accession>A0AAD9IKP5</accession>
<feature type="compositionally biased region" description="Pro residues" evidence="1">
    <location>
        <begin position="652"/>
        <end position="676"/>
    </location>
</feature>
<keyword evidence="5" id="KW-1185">Reference proteome</keyword>
<evidence type="ECO:0000256" key="2">
    <source>
        <dbReference type="SAM" id="SignalP"/>
    </source>
</evidence>
<dbReference type="Gene3D" id="2.160.20.10">
    <property type="entry name" value="Single-stranded right-handed beta-helix, Pectin lyase-like"/>
    <property type="match status" value="3"/>
</dbReference>
<evidence type="ECO:0000256" key="1">
    <source>
        <dbReference type="SAM" id="MobiDB-lite"/>
    </source>
</evidence>
<dbReference type="InterPro" id="IPR011050">
    <property type="entry name" value="Pectin_lyase_fold/virulence"/>
</dbReference>
<evidence type="ECO:0000259" key="3">
    <source>
        <dbReference type="Pfam" id="PF12708"/>
    </source>
</evidence>
<organism evidence="4 5">
    <name type="scientific">Prototheca wickerhamii</name>
    <dbReference type="NCBI Taxonomy" id="3111"/>
    <lineage>
        <taxon>Eukaryota</taxon>
        <taxon>Viridiplantae</taxon>
        <taxon>Chlorophyta</taxon>
        <taxon>core chlorophytes</taxon>
        <taxon>Trebouxiophyceae</taxon>
        <taxon>Chlorellales</taxon>
        <taxon>Chlorellaceae</taxon>
        <taxon>Prototheca</taxon>
    </lineage>
</organism>
<feature type="region of interest" description="Disordered" evidence="1">
    <location>
        <begin position="648"/>
        <end position="676"/>
    </location>
</feature>
<feature type="signal peptide" evidence="2">
    <location>
        <begin position="1"/>
        <end position="28"/>
    </location>
</feature>
<gene>
    <name evidence="4" type="ORF">QBZ16_003113</name>
</gene>
<name>A0AAD9IKP5_PROWI</name>
<sequence>MSRRHSARGPPGLWWLALLGLAAALVAAQSCSGINVKQNGAAGNGSKDDTAAFVGMNAASGVGVIYMPRGTYLITRSITLNKPIIADPGAVFQLPSGVVLTLGAQPEHPMSRFFQGGGTVQFAAGTLRAYPEWWGAAGDGKTDDFAEIQAAYNSLVAAESAMLYFSNKVYAISAQLVLTTKVTIMSEDGATLLSINGATRGVLVPAGGFPHKVVLPTLQGFQDYCINLAATSLAMIQLQDLVSCGDAIRVTVAPGSGTYTALDNTIWFDKATNCARVVVFRANKNCNGPSCIIQGNQFIGNSVAGSTGSATAGVVAQFFDGPTRNVPAWDSNQFNFGGITPPASNANYAVVRAVPLSNRNVVKLGTVGALPPGGTVFDGQHNLGQFSINIKSRLAEGTFGLSGQLNLVEFSGMTTPASSQTVIGAMTKSNSKASFNGGKALVGNFFSLSAAPSTDWPAGTSRVFYIYHQMATGYLYQVKCGGPTMQATGLPPLACTQVQDNSQAGTMVPYEVQVTLINMSGTTIKAGKATPFTLAVATLGNVPTCYLADLDAITASLAVPSPPRVPDTSSGDGDNGLLNYEQSVLGTQVVVSVLRELANQTFRALSGASALSASSLADIVDSESDLYGEDDEWLSVSTLDVNRTIVPSAVVKPPPPRPRPPPPSPKYLKTSPPPPPTLYTPLKRQRIYQLPPGHIGRPTMLSSIVTGCPATYLVTKQGAKGDGTTDNSAAFLAAVAASYPILYLPPGVFRISRSITINKPLVAGLGTSISVDSGVTLTLGSQAYRQPRTGDPFFVGAGRVTFSKSVEVHPDWWMANGYADSTGLQLAGDSCGAACNVILTRIFYIVNAWRGVIFRPGTYTRPFVVPSVRHFDDWCIKVQGGVTGVNIQVGTLSYCEQGLVFDTTTSSGTAIRSAVLGHVSAAQTNRYTVVFRTGGSGHLISGCSVRINFALTPGFTAPAASSSVVDFQGAPATFQNNVITLQAYDPAQPVLATRAVLLSNGMAAPAPNVQISVDTWLGGLVAPGRIITGAYRRLGALLNVAGGMSASTYFAMTADSASFVSLGTYGSAGTQTALSTSQALSAFNGGAPTLSNMNWYYATVTSAWPAGAKRTFYLYSVFMQTGVTPAQMRCQYARWSNPGVVCVALNTLNSQSNGLASVTLQNASPSPVAAGQRIYVGIQVGP</sequence>
<feature type="domain" description="Rhamnogalacturonase A/B/Epimerase-like pectate lyase" evidence="3">
    <location>
        <begin position="34"/>
        <end position="83"/>
    </location>
</feature>
<dbReference type="EMBL" id="JASFZW010000003">
    <property type="protein sequence ID" value="KAK2079421.1"/>
    <property type="molecule type" value="Genomic_DNA"/>
</dbReference>
<keyword evidence="2" id="KW-0732">Signal</keyword>
<dbReference type="Pfam" id="PF12708">
    <property type="entry name" value="Pect-lyase_RHGA_epim"/>
    <property type="match status" value="2"/>
</dbReference>
<proteinExistence type="predicted"/>
<dbReference type="InterPro" id="IPR012334">
    <property type="entry name" value="Pectin_lyas_fold"/>
</dbReference>
<comment type="caution">
    <text evidence="4">The sequence shown here is derived from an EMBL/GenBank/DDBJ whole genome shotgun (WGS) entry which is preliminary data.</text>
</comment>
<dbReference type="InterPro" id="IPR024535">
    <property type="entry name" value="RHGA/B-epi-like_pectate_lyase"/>
</dbReference>
<evidence type="ECO:0000313" key="4">
    <source>
        <dbReference type="EMBL" id="KAK2079421.1"/>
    </source>
</evidence>
<reference evidence="4" key="1">
    <citation type="submission" date="2021-01" db="EMBL/GenBank/DDBJ databases">
        <authorList>
            <person name="Eckstrom K.M.E."/>
        </authorList>
    </citation>
    <scope>NUCLEOTIDE SEQUENCE</scope>
    <source>
        <strain evidence="4">UVCC 0001</strain>
    </source>
</reference>
<dbReference type="SUPFAM" id="SSF51126">
    <property type="entry name" value="Pectin lyase-like"/>
    <property type="match status" value="3"/>
</dbReference>
<dbReference type="PROSITE" id="PS51257">
    <property type="entry name" value="PROKAR_LIPOPROTEIN"/>
    <property type="match status" value="1"/>
</dbReference>